<dbReference type="InterPro" id="IPR050361">
    <property type="entry name" value="MPP/UQCRC_Complex"/>
</dbReference>
<comment type="caution">
    <text evidence="5">The sequence shown here is derived from an EMBL/GenBank/DDBJ whole genome shotgun (WGS) entry which is preliminary data.</text>
</comment>
<evidence type="ECO:0000259" key="3">
    <source>
        <dbReference type="Pfam" id="PF00675"/>
    </source>
</evidence>
<dbReference type="EMBL" id="AZHW01000565">
    <property type="protein sequence ID" value="ETW98306.1"/>
    <property type="molecule type" value="Genomic_DNA"/>
</dbReference>
<feature type="domain" description="Peptidase M16 N-terminal" evidence="3">
    <location>
        <begin position="36"/>
        <end position="182"/>
    </location>
</feature>
<feature type="domain" description="Peptidase M16 C-terminal" evidence="4">
    <location>
        <begin position="191"/>
        <end position="367"/>
    </location>
</feature>
<dbReference type="SUPFAM" id="SSF63411">
    <property type="entry name" value="LuxS/MPP-like metallohydrolase"/>
    <property type="match status" value="4"/>
</dbReference>
<dbReference type="Gene3D" id="3.30.830.10">
    <property type="entry name" value="Metalloenzyme, LuxS/M16 peptidase-like"/>
    <property type="match status" value="4"/>
</dbReference>
<dbReference type="HOGENOM" id="CLU_007487_1_0_7"/>
<keyword evidence="2" id="KW-0732">Signal</keyword>
<feature type="domain" description="Peptidase M16 C-terminal" evidence="4">
    <location>
        <begin position="621"/>
        <end position="795"/>
    </location>
</feature>
<protein>
    <recommendedName>
        <fullName evidence="7">Peptidase M16</fullName>
    </recommendedName>
</protein>
<dbReference type="InterPro" id="IPR011765">
    <property type="entry name" value="Pept_M16_N"/>
</dbReference>
<sequence length="863" mass="96886">MARLRTVVYGLLMLFVTAGSIQADVFHTTLDHGLTVLIEENHANPIVSVQVFVRTGSIYEQEFLGSGLSHFFEHIISGGTTSNRTEEESRAILETIGNNTNAYTTVDHTAYYIHTTSQHWPTALNLLADWMLNSQITEKEFLREKGVVQRELEQGLDNPLRQLFQLTRETRFKVHPARYPVIGYKTLVQQVSRDDLLTYYRRMYTPNNMILVVVGDVDTQDALDRIRLAFSSGERRSLPALSLPQEPPQVSMRTAVKEMEISQAHMNLAFRTVPLTHPDLYPLDVLSYILSRGESSRLVKRLKHDQQLVYRIRSGSFTPHYAPGSLSVWATLEPEQVEAAKAEILDELYRLRDDLVSPAELLRAKKQKIAEHVFGRQSVQERARHLGIDMLSTHDPNFGDTYVAHIQQVTAESIREVARRYLHEDALSLTIVRPKPKPSEREIATSPVETETHVMQKRVLPNGLTLLLERNPALPIVNVQAYLMGGVRVETPETNGLTRLMAHLLLKGTPYRSAHDIATAFDAMGGSIEANSGNNSFFVKAACLAEDLPKALDIFADVIMRPTFPQAEVDKTRHLMIAALRRQQDDWRAELRNLFHATHFSTSPYRLRPAGRAAALAQLKRVDVAAFHQRYAVPNNMVLAIVGDIDTKRTVALVERAFTGFQPRDITFPNIAADPPPTHTRREVKRTRKQVAAIQVGFAGTTIDNVKDRYAMLILDAVMSGIGFPGGWLHTELRGQQLVYEVHAFNWLGLEPGYFAVMAATQPQQAQRVVDLILKNVDKAKAGDIDDAELERAKQLAVISTQINEQTNDQRASAAALDELYGLGIAFRTQEAEQLAKVTKADVQRVARAYLNHPTIVITTPTP</sequence>
<reference evidence="5 6" key="1">
    <citation type="journal article" date="2014" name="Nature">
        <title>An environmental bacterial taxon with a large and distinct metabolic repertoire.</title>
        <authorList>
            <person name="Wilson M.C."/>
            <person name="Mori T."/>
            <person name="Ruckert C."/>
            <person name="Uria A.R."/>
            <person name="Helf M.J."/>
            <person name="Takada K."/>
            <person name="Gernert C."/>
            <person name="Steffens U.A."/>
            <person name="Heycke N."/>
            <person name="Schmitt S."/>
            <person name="Rinke C."/>
            <person name="Helfrich E.J."/>
            <person name="Brachmann A.O."/>
            <person name="Gurgui C."/>
            <person name="Wakimoto T."/>
            <person name="Kracht M."/>
            <person name="Crusemann M."/>
            <person name="Hentschel U."/>
            <person name="Abe I."/>
            <person name="Matsunaga S."/>
            <person name="Kalinowski J."/>
            <person name="Takeyama H."/>
            <person name="Piel J."/>
        </authorList>
    </citation>
    <scope>NUCLEOTIDE SEQUENCE [LARGE SCALE GENOMIC DNA]</scope>
    <source>
        <strain evidence="6">TSY1</strain>
    </source>
</reference>
<name>W4LLV2_ENTF1</name>
<organism evidence="5 6">
    <name type="scientific">Entotheonella factor</name>
    <dbReference type="NCBI Taxonomy" id="1429438"/>
    <lineage>
        <taxon>Bacteria</taxon>
        <taxon>Pseudomonadati</taxon>
        <taxon>Nitrospinota/Tectimicrobiota group</taxon>
        <taxon>Candidatus Tectimicrobiota</taxon>
        <taxon>Candidatus Entotheonellia</taxon>
        <taxon>Candidatus Entotheonellales</taxon>
        <taxon>Candidatus Entotheonellaceae</taxon>
        <taxon>Candidatus Entotheonella</taxon>
    </lineage>
</organism>
<comment type="similarity">
    <text evidence="1">Belongs to the peptidase M16 family.</text>
</comment>
<feature type="signal peptide" evidence="2">
    <location>
        <begin position="1"/>
        <end position="23"/>
    </location>
</feature>
<evidence type="ECO:0000259" key="4">
    <source>
        <dbReference type="Pfam" id="PF05193"/>
    </source>
</evidence>
<keyword evidence="6" id="KW-1185">Reference proteome</keyword>
<evidence type="ECO:0008006" key="7">
    <source>
        <dbReference type="Google" id="ProtNLM"/>
    </source>
</evidence>
<proteinExistence type="inferred from homology"/>
<feature type="domain" description="Peptidase M16 N-terminal" evidence="3">
    <location>
        <begin position="467"/>
        <end position="604"/>
    </location>
</feature>
<dbReference type="InterPro" id="IPR007863">
    <property type="entry name" value="Peptidase_M16_C"/>
</dbReference>
<evidence type="ECO:0000313" key="5">
    <source>
        <dbReference type="EMBL" id="ETW98306.1"/>
    </source>
</evidence>
<evidence type="ECO:0000256" key="2">
    <source>
        <dbReference type="SAM" id="SignalP"/>
    </source>
</evidence>
<dbReference type="PANTHER" id="PTHR11851">
    <property type="entry name" value="METALLOPROTEASE"/>
    <property type="match status" value="1"/>
</dbReference>
<gene>
    <name evidence="5" type="ORF">ETSY1_19230</name>
</gene>
<dbReference type="PANTHER" id="PTHR11851:SF49">
    <property type="entry name" value="MITOCHONDRIAL-PROCESSING PEPTIDASE SUBUNIT ALPHA"/>
    <property type="match status" value="1"/>
</dbReference>
<dbReference type="Pfam" id="PF00675">
    <property type="entry name" value="Peptidase_M16"/>
    <property type="match status" value="2"/>
</dbReference>
<evidence type="ECO:0000256" key="1">
    <source>
        <dbReference type="ARBA" id="ARBA00007261"/>
    </source>
</evidence>
<dbReference type="AlphaFoldDB" id="W4LLV2"/>
<evidence type="ECO:0000313" key="6">
    <source>
        <dbReference type="Proteomes" id="UP000019141"/>
    </source>
</evidence>
<dbReference type="GO" id="GO:0046872">
    <property type="term" value="F:metal ion binding"/>
    <property type="evidence" value="ECO:0007669"/>
    <property type="project" value="InterPro"/>
</dbReference>
<dbReference type="Proteomes" id="UP000019141">
    <property type="component" value="Unassembled WGS sequence"/>
</dbReference>
<accession>W4LLV2</accession>
<dbReference type="PATRIC" id="fig|1429438.4.peg.3751"/>
<feature type="chain" id="PRO_5004845960" description="Peptidase M16" evidence="2">
    <location>
        <begin position="24"/>
        <end position="863"/>
    </location>
</feature>
<dbReference type="InterPro" id="IPR011249">
    <property type="entry name" value="Metalloenz_LuxS/M16"/>
</dbReference>
<dbReference type="Pfam" id="PF05193">
    <property type="entry name" value="Peptidase_M16_C"/>
    <property type="match status" value="2"/>
</dbReference>